<dbReference type="Proteomes" id="UP000077177">
    <property type="component" value="Chromosome"/>
</dbReference>
<dbReference type="AlphaFoldDB" id="A0A172TUF8"/>
<evidence type="ECO:0000256" key="1">
    <source>
        <dbReference type="SAM" id="SignalP"/>
    </source>
</evidence>
<feature type="chain" id="PRO_5008001177" description="TonB C-terminal domain-containing protein" evidence="1">
    <location>
        <begin position="23"/>
        <end position="138"/>
    </location>
</feature>
<dbReference type="EMBL" id="CP011390">
    <property type="protein sequence ID" value="ANE50413.1"/>
    <property type="molecule type" value="Genomic_DNA"/>
</dbReference>
<evidence type="ECO:0000313" key="3">
    <source>
        <dbReference type="EMBL" id="ANE50413.1"/>
    </source>
</evidence>
<feature type="domain" description="TonB C-terminal" evidence="2">
    <location>
        <begin position="74"/>
        <end position="135"/>
    </location>
</feature>
<feature type="signal peptide" evidence="1">
    <location>
        <begin position="1"/>
        <end position="22"/>
    </location>
</feature>
<dbReference type="KEGG" id="fla:SY85_07805"/>
<organism evidence="3 4">
    <name type="scientific">Flavisolibacter tropicus</name>
    <dbReference type="NCBI Taxonomy" id="1492898"/>
    <lineage>
        <taxon>Bacteria</taxon>
        <taxon>Pseudomonadati</taxon>
        <taxon>Bacteroidota</taxon>
        <taxon>Chitinophagia</taxon>
        <taxon>Chitinophagales</taxon>
        <taxon>Chitinophagaceae</taxon>
        <taxon>Flavisolibacter</taxon>
    </lineage>
</organism>
<evidence type="ECO:0000259" key="2">
    <source>
        <dbReference type="Pfam" id="PF03544"/>
    </source>
</evidence>
<gene>
    <name evidence="3" type="ORF">SY85_07805</name>
</gene>
<dbReference type="Pfam" id="PF03544">
    <property type="entry name" value="TonB_C"/>
    <property type="match status" value="1"/>
</dbReference>
<sequence>MIQFSKSLILGFLLFTSFEAFSQRTGQDSTIGCTFLDDVHASFPGSIETWNKYLLRKLNPAIAKQNGAPVGIYTVYVHFKITKVGSIDSVRATTNHGYGMEEEAVRVIQHAPKWSPAIKNAINVPEWKQHAITFTVSK</sequence>
<accession>A0A172TUF8</accession>
<keyword evidence="4" id="KW-1185">Reference proteome</keyword>
<proteinExistence type="predicted"/>
<evidence type="ECO:0000313" key="4">
    <source>
        <dbReference type="Proteomes" id="UP000077177"/>
    </source>
</evidence>
<name>A0A172TUF8_9BACT</name>
<dbReference type="STRING" id="1492898.SY85_07805"/>
<dbReference type="InterPro" id="IPR037682">
    <property type="entry name" value="TonB_C"/>
</dbReference>
<reference evidence="4" key="1">
    <citation type="submission" date="2015-01" db="EMBL/GenBank/DDBJ databases">
        <title>Flavisolibacter sp./LCS9/ whole genome sequencing.</title>
        <authorList>
            <person name="Kim M.K."/>
            <person name="Srinivasan S."/>
            <person name="Lee J.-J."/>
        </authorList>
    </citation>
    <scope>NUCLEOTIDE SEQUENCE [LARGE SCALE GENOMIC DNA]</scope>
    <source>
        <strain evidence="4">LCS9</strain>
    </source>
</reference>
<keyword evidence="1" id="KW-0732">Signal</keyword>
<dbReference type="RefSeq" id="WP_066403218.1">
    <property type="nucleotide sequence ID" value="NZ_CP011390.1"/>
</dbReference>
<dbReference type="GO" id="GO:0055085">
    <property type="term" value="P:transmembrane transport"/>
    <property type="evidence" value="ECO:0007669"/>
    <property type="project" value="InterPro"/>
</dbReference>
<protein>
    <recommendedName>
        <fullName evidence="2">TonB C-terminal domain-containing protein</fullName>
    </recommendedName>
</protein>
<dbReference type="OrthoDB" id="649093at2"/>
<reference evidence="3 4" key="2">
    <citation type="journal article" date="2016" name="Int. J. Syst. Evol. Microbiol.">
        <title>Flavisolibacter tropicus sp. nov., isolated from tropical soil.</title>
        <authorList>
            <person name="Lee J.J."/>
            <person name="Kang M.S."/>
            <person name="Kim G.S."/>
            <person name="Lee C.S."/>
            <person name="Lim S."/>
            <person name="Lee J."/>
            <person name="Roh S.H."/>
            <person name="Kang H."/>
            <person name="Ha J.M."/>
            <person name="Bae S."/>
            <person name="Jung H.Y."/>
            <person name="Kim M.K."/>
        </authorList>
    </citation>
    <scope>NUCLEOTIDE SEQUENCE [LARGE SCALE GENOMIC DNA]</scope>
    <source>
        <strain evidence="3 4">LCS9</strain>
    </source>
</reference>
<dbReference type="SUPFAM" id="SSF74653">
    <property type="entry name" value="TolA/TonB C-terminal domain"/>
    <property type="match status" value="1"/>
</dbReference>
<dbReference type="Gene3D" id="3.30.1150.10">
    <property type="match status" value="1"/>
</dbReference>